<protein>
    <submittedName>
        <fullName evidence="1">Uncharacterized protein</fullName>
    </submittedName>
</protein>
<organism evidence="1 2">
    <name type="scientific">Larinioides sclopetarius</name>
    <dbReference type="NCBI Taxonomy" id="280406"/>
    <lineage>
        <taxon>Eukaryota</taxon>
        <taxon>Metazoa</taxon>
        <taxon>Ecdysozoa</taxon>
        <taxon>Arthropoda</taxon>
        <taxon>Chelicerata</taxon>
        <taxon>Arachnida</taxon>
        <taxon>Araneae</taxon>
        <taxon>Araneomorphae</taxon>
        <taxon>Entelegynae</taxon>
        <taxon>Araneoidea</taxon>
        <taxon>Araneidae</taxon>
        <taxon>Larinioides</taxon>
    </lineage>
</organism>
<comment type="caution">
    <text evidence="1">The sequence shown here is derived from an EMBL/GenBank/DDBJ whole genome shotgun (WGS) entry which is preliminary data.</text>
</comment>
<sequence>METARGGAPLVARVSRASAGKRLGHRLRIFRARISPVPSSENPHLIQRSTENRECRSRLRPVKFVHLFRKRRRWLKVESAQGREGFPLKSREVSSPVSCPFPAQCSGEVGGKILICLSFSASHANDSMDCDGNNS</sequence>
<dbReference type="AlphaFoldDB" id="A0AAV2B9F7"/>
<name>A0AAV2B9F7_9ARAC</name>
<accession>A0AAV2B9F7</accession>
<evidence type="ECO:0000313" key="1">
    <source>
        <dbReference type="EMBL" id="CAL1292244.1"/>
    </source>
</evidence>
<keyword evidence="2" id="KW-1185">Reference proteome</keyword>
<dbReference type="EMBL" id="CAXIEN010000302">
    <property type="protein sequence ID" value="CAL1292244.1"/>
    <property type="molecule type" value="Genomic_DNA"/>
</dbReference>
<dbReference type="Proteomes" id="UP001497382">
    <property type="component" value="Unassembled WGS sequence"/>
</dbReference>
<gene>
    <name evidence="1" type="ORF">LARSCL_LOCUS17548</name>
</gene>
<evidence type="ECO:0000313" key="2">
    <source>
        <dbReference type="Proteomes" id="UP001497382"/>
    </source>
</evidence>
<reference evidence="1 2" key="1">
    <citation type="submission" date="2024-04" db="EMBL/GenBank/DDBJ databases">
        <authorList>
            <person name="Rising A."/>
            <person name="Reimegard J."/>
            <person name="Sonavane S."/>
            <person name="Akerstrom W."/>
            <person name="Nylinder S."/>
            <person name="Hedman E."/>
            <person name="Kallberg Y."/>
        </authorList>
    </citation>
    <scope>NUCLEOTIDE SEQUENCE [LARGE SCALE GENOMIC DNA]</scope>
</reference>
<proteinExistence type="predicted"/>